<evidence type="ECO:0000313" key="3">
    <source>
        <dbReference type="Proteomes" id="UP001165122"/>
    </source>
</evidence>
<name>A0A9W7FVH5_9STRA</name>
<evidence type="ECO:0008006" key="4">
    <source>
        <dbReference type="Google" id="ProtNLM"/>
    </source>
</evidence>
<feature type="compositionally biased region" description="Gly residues" evidence="1">
    <location>
        <begin position="140"/>
        <end position="158"/>
    </location>
</feature>
<evidence type="ECO:0000313" key="2">
    <source>
        <dbReference type="EMBL" id="GMI18781.1"/>
    </source>
</evidence>
<comment type="caution">
    <text evidence="2">The sequence shown here is derived from an EMBL/GenBank/DDBJ whole genome shotgun (WGS) entry which is preliminary data.</text>
</comment>
<evidence type="ECO:0000256" key="1">
    <source>
        <dbReference type="SAM" id="MobiDB-lite"/>
    </source>
</evidence>
<dbReference type="OrthoDB" id="197925at2759"/>
<proteinExistence type="predicted"/>
<protein>
    <recommendedName>
        <fullName evidence="4">YHYH domain-containing protein</fullName>
    </recommendedName>
</protein>
<accession>A0A9W7FVH5</accession>
<gene>
    <name evidence="2" type="ORF">TrLO_g13316</name>
</gene>
<sequence length="455" mass="47356">MAASTSTATALFGESGEGYPDKFWLVAGTASFSSVINAIWLRRKGLSGGALGLLSLNCGRSTEHYRSERRRGGSGDTSIMKAYLILCLVLCINGVTGQRMVTSYGQGLHKDFYSETGRMLQDCSGQSTTWGPGIGPPPDGCGGSGPSDGGSRGGGGTSGQVTSTACAVTSGTCATDGGSSAPGNNDVLCIEQTIPTVTGSTASDIPTLGRAAMTISGGVNIYSAFEAGFNDCAIDGMPCACNEESCDAGLDVGACEAHLHHSCTSHVSVGMFMDTCGGHADPYHIHTDPVCNYETDTATGHSTLLGISMDGSVYHYHVSDYAGYPFTWTLGCYGNPTTPVDLTTCESLYDSYATGADTSTIYTDVNSEGLVVKLWCPCFEVPVFEGSPVTDYIAGVLNATPINDPTCSSDRISFDGSNDTVILDDLEWGGTTNFEVNGDSDWVNMYNEGTLSQIG</sequence>
<organism evidence="2 3">
    <name type="scientific">Triparma laevis f. longispina</name>
    <dbReference type="NCBI Taxonomy" id="1714387"/>
    <lineage>
        <taxon>Eukaryota</taxon>
        <taxon>Sar</taxon>
        <taxon>Stramenopiles</taxon>
        <taxon>Ochrophyta</taxon>
        <taxon>Bolidophyceae</taxon>
        <taxon>Parmales</taxon>
        <taxon>Triparmaceae</taxon>
        <taxon>Triparma</taxon>
    </lineage>
</organism>
<keyword evidence="3" id="KW-1185">Reference proteome</keyword>
<dbReference type="EMBL" id="BRXW01000346">
    <property type="protein sequence ID" value="GMI18781.1"/>
    <property type="molecule type" value="Genomic_DNA"/>
</dbReference>
<feature type="region of interest" description="Disordered" evidence="1">
    <location>
        <begin position="125"/>
        <end position="158"/>
    </location>
</feature>
<dbReference type="Proteomes" id="UP001165122">
    <property type="component" value="Unassembled WGS sequence"/>
</dbReference>
<dbReference type="AlphaFoldDB" id="A0A9W7FVH5"/>
<reference evidence="3" key="1">
    <citation type="journal article" date="2023" name="Commun. Biol.">
        <title>Genome analysis of Parmales, the sister group of diatoms, reveals the evolutionary specialization of diatoms from phago-mixotrophs to photoautotrophs.</title>
        <authorList>
            <person name="Ban H."/>
            <person name="Sato S."/>
            <person name="Yoshikawa S."/>
            <person name="Yamada K."/>
            <person name="Nakamura Y."/>
            <person name="Ichinomiya M."/>
            <person name="Sato N."/>
            <person name="Blanc-Mathieu R."/>
            <person name="Endo H."/>
            <person name="Kuwata A."/>
            <person name="Ogata H."/>
        </authorList>
    </citation>
    <scope>NUCLEOTIDE SEQUENCE [LARGE SCALE GENOMIC DNA]</scope>
    <source>
        <strain evidence="3">NIES 3700</strain>
    </source>
</reference>